<feature type="domain" description="Anti-sigma K factor RskA C-terminal" evidence="1">
    <location>
        <begin position="118"/>
        <end position="241"/>
    </location>
</feature>
<dbReference type="EMBL" id="CP003600">
    <property type="protein sequence ID" value="AFY93275.1"/>
    <property type="molecule type" value="Genomic_DNA"/>
</dbReference>
<sequence>MSVPISEEEKMLAAGYVLGDLDTLETREFESALNNNPALWAEVYALQAAFNKVPECLPQIDPPLALKAKIIESFDPNLSNSSLTVNLPQPTVNEVTPIPKKVLTWSRALAGIGLCLAGFLSFDNFNLRQQLQFAQQVDREELASVLSQPKSRLLSLSDRSDRVVGKVLFTPGNWQQVIVSAKNLPPLPVDRVYRMWLELANGQVIPCGEFKTDNSGSIFIKLNAKQKPPAGVKAKGVFVTIDRTIDPLEPIGQRVIQGTI</sequence>
<dbReference type="GO" id="GO:0006417">
    <property type="term" value="P:regulation of translation"/>
    <property type="evidence" value="ECO:0007669"/>
    <property type="project" value="TreeGrafter"/>
</dbReference>
<dbReference type="RefSeq" id="WP_015159430.1">
    <property type="nucleotide sequence ID" value="NC_019697.1"/>
</dbReference>
<evidence type="ECO:0000313" key="2">
    <source>
        <dbReference type="EMBL" id="AFY93275.1"/>
    </source>
</evidence>
<dbReference type="HOGENOM" id="CLU_075802_3_0_3"/>
<keyword evidence="3" id="KW-1185">Reference proteome</keyword>
<dbReference type="AlphaFoldDB" id="K9UEP8"/>
<reference evidence="2 3" key="1">
    <citation type="submission" date="2012-05" db="EMBL/GenBank/DDBJ databases">
        <title>Finished chromosome of genome of Chamaesiphon sp. PCC 6605.</title>
        <authorList>
            <consortium name="US DOE Joint Genome Institute"/>
            <person name="Gugger M."/>
            <person name="Coursin T."/>
            <person name="Rippka R."/>
            <person name="Tandeau De Marsac N."/>
            <person name="Huntemann M."/>
            <person name="Wei C.-L."/>
            <person name="Han J."/>
            <person name="Detter J.C."/>
            <person name="Han C."/>
            <person name="Tapia R."/>
            <person name="Chen A."/>
            <person name="Kyrpides N."/>
            <person name="Mavromatis K."/>
            <person name="Markowitz V."/>
            <person name="Szeto E."/>
            <person name="Ivanova N."/>
            <person name="Pagani I."/>
            <person name="Pati A."/>
            <person name="Goodwin L."/>
            <person name="Nordberg H.P."/>
            <person name="Cantor M.N."/>
            <person name="Hua S.X."/>
            <person name="Woyke T."/>
            <person name="Kerfeld C.A."/>
        </authorList>
    </citation>
    <scope>NUCLEOTIDE SEQUENCE [LARGE SCALE GENOMIC DNA]</scope>
    <source>
        <strain evidence="3">ATCC 27169 / PCC 6605</strain>
    </source>
</reference>
<dbReference type="GO" id="GO:0005886">
    <property type="term" value="C:plasma membrane"/>
    <property type="evidence" value="ECO:0007669"/>
    <property type="project" value="InterPro"/>
</dbReference>
<dbReference type="InterPro" id="IPR051474">
    <property type="entry name" value="Anti-sigma-K/W_factor"/>
</dbReference>
<dbReference type="KEGG" id="cmp:Cha6605_2192"/>
<dbReference type="OrthoDB" id="421181at2"/>
<accession>K9UEP8</accession>
<gene>
    <name evidence="2" type="ORF">Cha6605_2192</name>
</gene>
<dbReference type="InterPro" id="IPR018764">
    <property type="entry name" value="RskA_C"/>
</dbReference>
<evidence type="ECO:0000313" key="3">
    <source>
        <dbReference type="Proteomes" id="UP000010366"/>
    </source>
</evidence>
<dbReference type="PANTHER" id="PTHR37461">
    <property type="entry name" value="ANTI-SIGMA-K FACTOR RSKA"/>
    <property type="match status" value="1"/>
</dbReference>
<name>K9UEP8_CHAP6</name>
<evidence type="ECO:0000259" key="1">
    <source>
        <dbReference type="Pfam" id="PF10099"/>
    </source>
</evidence>
<organism evidence="2 3">
    <name type="scientific">Chamaesiphon minutus (strain ATCC 27169 / PCC 6605)</name>
    <dbReference type="NCBI Taxonomy" id="1173020"/>
    <lineage>
        <taxon>Bacteria</taxon>
        <taxon>Bacillati</taxon>
        <taxon>Cyanobacteriota</taxon>
        <taxon>Cyanophyceae</taxon>
        <taxon>Gomontiellales</taxon>
        <taxon>Chamaesiphonaceae</taxon>
        <taxon>Chamaesiphon</taxon>
    </lineage>
</organism>
<dbReference type="GO" id="GO:0016989">
    <property type="term" value="F:sigma factor antagonist activity"/>
    <property type="evidence" value="ECO:0007669"/>
    <property type="project" value="TreeGrafter"/>
</dbReference>
<dbReference type="Pfam" id="PF10099">
    <property type="entry name" value="RskA_C"/>
    <property type="match status" value="1"/>
</dbReference>
<dbReference type="PANTHER" id="PTHR37461:SF1">
    <property type="entry name" value="ANTI-SIGMA-K FACTOR RSKA"/>
    <property type="match status" value="1"/>
</dbReference>
<proteinExistence type="predicted"/>
<dbReference type="eggNOG" id="COG5343">
    <property type="taxonomic scope" value="Bacteria"/>
</dbReference>
<dbReference type="Proteomes" id="UP000010366">
    <property type="component" value="Chromosome"/>
</dbReference>
<dbReference type="STRING" id="1173020.Cha6605_2192"/>
<protein>
    <recommendedName>
        <fullName evidence="1">Anti-sigma K factor RskA C-terminal domain-containing protein</fullName>
    </recommendedName>
</protein>